<accession>A0ABV6GI91</accession>
<dbReference type="RefSeq" id="WP_378936672.1">
    <property type="nucleotide sequence ID" value="NZ_JBHLVO010000020.1"/>
</dbReference>
<organism evidence="3 4">
    <name type="scientific">Metabacillus herbersteinensis</name>
    <dbReference type="NCBI Taxonomy" id="283816"/>
    <lineage>
        <taxon>Bacteria</taxon>
        <taxon>Bacillati</taxon>
        <taxon>Bacillota</taxon>
        <taxon>Bacilli</taxon>
        <taxon>Bacillales</taxon>
        <taxon>Bacillaceae</taxon>
        <taxon>Metabacillus</taxon>
    </lineage>
</organism>
<name>A0ABV6GI91_9BACI</name>
<evidence type="ECO:0000259" key="2">
    <source>
        <dbReference type="Pfam" id="PF18765"/>
    </source>
</evidence>
<comment type="caution">
    <text evidence="3">The sequence shown here is derived from an EMBL/GenBank/DDBJ whole genome shotgun (WGS) entry which is preliminary data.</text>
</comment>
<proteinExistence type="predicted"/>
<dbReference type="Pfam" id="PF18765">
    <property type="entry name" value="Polbeta"/>
    <property type="match status" value="1"/>
</dbReference>
<dbReference type="EMBL" id="JBHLVO010000020">
    <property type="protein sequence ID" value="MFC0273408.1"/>
    <property type="molecule type" value="Genomic_DNA"/>
</dbReference>
<gene>
    <name evidence="3" type="ORF">ACFFIX_18570</name>
</gene>
<dbReference type="InterPro" id="IPR043519">
    <property type="entry name" value="NT_sf"/>
</dbReference>
<dbReference type="Gene3D" id="3.30.460.10">
    <property type="entry name" value="Beta Polymerase, domain 2"/>
    <property type="match status" value="1"/>
</dbReference>
<sequence length="279" mass="32309">MNKISDVITKISSSFSKLEEVEGVLLSGSLSTDAKDEHSDIDLYVYCDQEISPVKRTSLLNAYSDYMEINNQYWETEDDGELRDPQIGIEIIYRNYSWIEHELQKTLVDCTANVGYTTCFWSNYLHSKIMYDRDGRFKKLHEIVSVEFPTQLQENIITKNYPLLRNSITSYYYQIQKALMRKDLISINHRVAAFLASYFDVLFAINKLPHPGEKKLISIIKKDCKLIPQNMEDNINSVLTNNTDSLLDDINTLLNHLDTLLEQEQLLPSGTKYLIAKNK</sequence>
<reference evidence="3 4" key="1">
    <citation type="submission" date="2024-09" db="EMBL/GenBank/DDBJ databases">
        <authorList>
            <person name="Sun Q."/>
            <person name="Mori K."/>
        </authorList>
    </citation>
    <scope>NUCLEOTIDE SEQUENCE [LARGE SCALE GENOMIC DNA]</scope>
    <source>
        <strain evidence="3 4">CCM 7228</strain>
    </source>
</reference>
<dbReference type="SUPFAM" id="SSF81301">
    <property type="entry name" value="Nucleotidyltransferase"/>
    <property type="match status" value="1"/>
</dbReference>
<evidence type="ECO:0000313" key="3">
    <source>
        <dbReference type="EMBL" id="MFC0273408.1"/>
    </source>
</evidence>
<evidence type="ECO:0000259" key="1">
    <source>
        <dbReference type="Pfam" id="PF13228"/>
    </source>
</evidence>
<protein>
    <submittedName>
        <fullName evidence="3">DUF4037 domain-containing protein</fullName>
    </submittedName>
</protein>
<feature type="domain" description="Polymerase beta nucleotidyltransferase" evidence="2">
    <location>
        <begin position="10"/>
        <end position="69"/>
    </location>
</feature>
<feature type="domain" description="DUF4037" evidence="1">
    <location>
        <begin position="127"/>
        <end position="214"/>
    </location>
</feature>
<dbReference type="InterPro" id="IPR041633">
    <property type="entry name" value="Polbeta"/>
</dbReference>
<keyword evidence="4" id="KW-1185">Reference proteome</keyword>
<dbReference type="Proteomes" id="UP001589854">
    <property type="component" value="Unassembled WGS sequence"/>
</dbReference>
<evidence type="ECO:0000313" key="4">
    <source>
        <dbReference type="Proteomes" id="UP001589854"/>
    </source>
</evidence>
<dbReference type="Pfam" id="PF13228">
    <property type="entry name" value="DUF4037"/>
    <property type="match status" value="1"/>
</dbReference>
<dbReference type="InterPro" id="IPR025117">
    <property type="entry name" value="DUF4037"/>
</dbReference>